<feature type="domain" description="ChsH2 C-terminal OB-fold" evidence="1">
    <location>
        <begin position="53"/>
        <end position="113"/>
    </location>
</feature>
<protein>
    <submittedName>
        <fullName evidence="2">Zn-ribbon domain-containing OB-fold protein</fullName>
    </submittedName>
</protein>
<dbReference type="InterPro" id="IPR012340">
    <property type="entry name" value="NA-bd_OB-fold"/>
</dbReference>
<evidence type="ECO:0000313" key="2">
    <source>
        <dbReference type="EMBL" id="MFC3957207.1"/>
    </source>
</evidence>
<dbReference type="InterPro" id="IPR052513">
    <property type="entry name" value="Thioester_dehydratase-like"/>
</dbReference>
<name>A0ABD5NK26_9EURY</name>
<evidence type="ECO:0000313" key="3">
    <source>
        <dbReference type="Proteomes" id="UP001595846"/>
    </source>
</evidence>
<dbReference type="RefSeq" id="WP_256531863.1">
    <property type="nucleotide sequence ID" value="NZ_CP101824.1"/>
</dbReference>
<dbReference type="PANTHER" id="PTHR34075">
    <property type="entry name" value="BLR3430 PROTEIN"/>
    <property type="match status" value="1"/>
</dbReference>
<dbReference type="AlphaFoldDB" id="A0ABD5NK26"/>
<reference evidence="2 3" key="1">
    <citation type="journal article" date="2019" name="Int. J. Syst. Evol. Microbiol.">
        <title>The Global Catalogue of Microorganisms (GCM) 10K type strain sequencing project: providing services to taxonomists for standard genome sequencing and annotation.</title>
        <authorList>
            <consortium name="The Broad Institute Genomics Platform"/>
            <consortium name="The Broad Institute Genome Sequencing Center for Infectious Disease"/>
            <person name="Wu L."/>
            <person name="Ma J."/>
        </authorList>
    </citation>
    <scope>NUCLEOTIDE SEQUENCE [LARGE SCALE GENOMIC DNA]</scope>
    <source>
        <strain evidence="2 3">IBRC-M 10256</strain>
    </source>
</reference>
<dbReference type="PANTHER" id="PTHR34075:SF5">
    <property type="entry name" value="BLR3430 PROTEIN"/>
    <property type="match status" value="1"/>
</dbReference>
<dbReference type="SUPFAM" id="SSF50249">
    <property type="entry name" value="Nucleic acid-binding proteins"/>
    <property type="match status" value="1"/>
</dbReference>
<gene>
    <name evidence="2" type="ORF">ACFOUR_02315</name>
</gene>
<comment type="caution">
    <text evidence="2">The sequence shown here is derived from an EMBL/GenBank/DDBJ whole genome shotgun (WGS) entry which is preliminary data.</text>
</comment>
<organism evidence="2 3">
    <name type="scientific">Halovivax cerinus</name>
    <dbReference type="NCBI Taxonomy" id="1487865"/>
    <lineage>
        <taxon>Archaea</taxon>
        <taxon>Methanobacteriati</taxon>
        <taxon>Methanobacteriota</taxon>
        <taxon>Stenosarchaea group</taxon>
        <taxon>Halobacteria</taxon>
        <taxon>Halobacteriales</taxon>
        <taxon>Natrialbaceae</taxon>
        <taxon>Halovivax</taxon>
    </lineage>
</organism>
<proteinExistence type="predicted"/>
<dbReference type="InterPro" id="IPR002878">
    <property type="entry name" value="ChsH2_C"/>
</dbReference>
<sequence length="130" mass="14003">MSDHTGARHDGYDDWLDALEANEAFSLVCPEGHGSLPPRRVCPECGARELAEEPLPAVGELDTYTVTHVPTPAFADDAPYTTGIVDFGPVRLTGRVIDVPADEVAVGLTVEATVIESETTDERLVAFRPR</sequence>
<dbReference type="Pfam" id="PF01796">
    <property type="entry name" value="OB_ChsH2_C"/>
    <property type="match status" value="1"/>
</dbReference>
<accession>A0ABD5NK26</accession>
<evidence type="ECO:0000259" key="1">
    <source>
        <dbReference type="Pfam" id="PF01796"/>
    </source>
</evidence>
<dbReference type="GeneID" id="73904626"/>
<dbReference type="Proteomes" id="UP001595846">
    <property type="component" value="Unassembled WGS sequence"/>
</dbReference>
<dbReference type="EMBL" id="JBHSAQ010000001">
    <property type="protein sequence ID" value="MFC3957207.1"/>
    <property type="molecule type" value="Genomic_DNA"/>
</dbReference>
<keyword evidence="3" id="KW-1185">Reference proteome</keyword>